<feature type="binding site" evidence="12">
    <location>
        <position position="224"/>
    </location>
    <ligand>
        <name>Mn(2+)</name>
        <dbReference type="ChEBI" id="CHEBI:29035"/>
    </ligand>
</feature>
<keyword evidence="5 12" id="KW-0432">Leucine biosynthesis</keyword>
<dbReference type="InterPro" id="IPR013709">
    <property type="entry name" value="2-isopropylmalate_synth_dimer"/>
</dbReference>
<feature type="binding site" evidence="12">
    <location>
        <position position="25"/>
    </location>
    <ligand>
        <name>Mn(2+)</name>
        <dbReference type="ChEBI" id="CHEBI:29035"/>
    </ligand>
</feature>
<dbReference type="FunFam" id="3.20.20.70:FF:000010">
    <property type="entry name" value="2-isopropylmalate synthase"/>
    <property type="match status" value="1"/>
</dbReference>
<comment type="similarity">
    <text evidence="2 12">Belongs to the alpha-IPM synthase/homocitrate synthase family. LeuA type 1 subfamily.</text>
</comment>
<evidence type="ECO:0000256" key="2">
    <source>
        <dbReference type="ARBA" id="ARBA00009396"/>
    </source>
</evidence>
<dbReference type="GO" id="GO:0005737">
    <property type="term" value="C:cytoplasm"/>
    <property type="evidence" value="ECO:0007669"/>
    <property type="project" value="UniProtKB-UniRule"/>
</dbReference>
<evidence type="ECO:0000256" key="5">
    <source>
        <dbReference type="ARBA" id="ARBA00022430"/>
    </source>
</evidence>
<keyword evidence="8 12" id="KW-0808">Transferase</keyword>
<dbReference type="Gene3D" id="3.20.20.70">
    <property type="entry name" value="Aldolase class I"/>
    <property type="match status" value="1"/>
</dbReference>
<evidence type="ECO:0000259" key="14">
    <source>
        <dbReference type="PROSITE" id="PS50991"/>
    </source>
</evidence>
<dbReference type="GO" id="GO:0003852">
    <property type="term" value="F:2-isopropylmalate synthase activity"/>
    <property type="evidence" value="ECO:0007669"/>
    <property type="project" value="UniProtKB-UniRule"/>
</dbReference>
<dbReference type="InterPro" id="IPR005671">
    <property type="entry name" value="LeuA_bact_synth"/>
</dbReference>
<dbReference type="PROSITE" id="PS50991">
    <property type="entry name" value="PYR_CT"/>
    <property type="match status" value="1"/>
</dbReference>
<dbReference type="InterPro" id="IPR036230">
    <property type="entry name" value="LeuA_allosteric_dom_sf"/>
</dbReference>
<evidence type="ECO:0000256" key="6">
    <source>
        <dbReference type="ARBA" id="ARBA00022490"/>
    </source>
</evidence>
<proteinExistence type="inferred from homology"/>
<feature type="domain" description="Pyruvate carboxyltransferase" evidence="14">
    <location>
        <begin position="16"/>
        <end position="289"/>
    </location>
</feature>
<dbReference type="AlphaFoldDB" id="A0A4P2QQQ6"/>
<dbReference type="Gene3D" id="3.30.160.270">
    <property type="match status" value="1"/>
</dbReference>
<dbReference type="GO" id="GO:0030145">
    <property type="term" value="F:manganese ion binding"/>
    <property type="evidence" value="ECO:0007669"/>
    <property type="project" value="UniProtKB-UniRule"/>
</dbReference>
<evidence type="ECO:0000256" key="12">
    <source>
        <dbReference type="HAMAP-Rule" id="MF_01025"/>
    </source>
</evidence>
<comment type="cofactor">
    <cofactor evidence="12">
        <name>Mn(2+)</name>
        <dbReference type="ChEBI" id="CHEBI:29035"/>
    </cofactor>
</comment>
<evidence type="ECO:0000256" key="11">
    <source>
        <dbReference type="ARBA" id="ARBA00023304"/>
    </source>
</evidence>
<dbReference type="InterPro" id="IPR054691">
    <property type="entry name" value="LeuA/HCS_post-cat"/>
</dbReference>
<evidence type="ECO:0000313" key="16">
    <source>
        <dbReference type="Proteomes" id="UP000295497"/>
    </source>
</evidence>
<dbReference type="PANTHER" id="PTHR10277">
    <property type="entry name" value="HOMOCITRATE SYNTHASE-RELATED"/>
    <property type="match status" value="1"/>
</dbReference>
<dbReference type="SMART" id="SM00917">
    <property type="entry name" value="LeuA_dimer"/>
    <property type="match status" value="1"/>
</dbReference>
<dbReference type="InterPro" id="IPR000891">
    <property type="entry name" value="PYR_CT"/>
</dbReference>
<keyword evidence="15" id="KW-0012">Acyltransferase</keyword>
<accession>A0A4P2QQQ6</accession>
<dbReference type="PROSITE" id="PS00816">
    <property type="entry name" value="AIPM_HOMOCIT_SYNTH_2"/>
    <property type="match status" value="1"/>
</dbReference>
<dbReference type="GO" id="GO:0003985">
    <property type="term" value="F:acetyl-CoA C-acetyltransferase activity"/>
    <property type="evidence" value="ECO:0007669"/>
    <property type="project" value="UniProtKB-UniRule"/>
</dbReference>
<reference evidence="15 16" key="1">
    <citation type="submission" date="2015-09" db="EMBL/GenBank/DDBJ databases">
        <title>Sorangium comparison.</title>
        <authorList>
            <person name="Zaburannyi N."/>
            <person name="Bunk B."/>
            <person name="Overmann J."/>
            <person name="Mueller R."/>
        </authorList>
    </citation>
    <scope>NUCLEOTIDE SEQUENCE [LARGE SCALE GENOMIC DNA]</scope>
    <source>
        <strain evidence="15 16">So ce836</strain>
    </source>
</reference>
<keyword evidence="7 12" id="KW-0028">Amino-acid biosynthesis</keyword>
<keyword evidence="10 12" id="KW-0464">Manganese</keyword>
<dbReference type="Gene3D" id="1.10.238.260">
    <property type="match status" value="1"/>
</dbReference>
<evidence type="ECO:0000313" key="15">
    <source>
        <dbReference type="EMBL" id="AUX32577.1"/>
    </source>
</evidence>
<dbReference type="EC" id="2.3.3.13" evidence="3 12"/>
<feature type="region of interest" description="Regulatory domain" evidence="12">
    <location>
        <begin position="413"/>
        <end position="567"/>
    </location>
</feature>
<dbReference type="FunFam" id="3.30.160.270:FF:000001">
    <property type="entry name" value="2-isopropylmalate synthase"/>
    <property type="match status" value="1"/>
</dbReference>
<dbReference type="SUPFAM" id="SSF51569">
    <property type="entry name" value="Aldolase"/>
    <property type="match status" value="1"/>
</dbReference>
<keyword evidence="9 12" id="KW-0479">Metal-binding</keyword>
<evidence type="ECO:0000256" key="13">
    <source>
        <dbReference type="SAM" id="MobiDB-lite"/>
    </source>
</evidence>
<dbReference type="Pfam" id="PF00682">
    <property type="entry name" value="HMGL-like"/>
    <property type="match status" value="1"/>
</dbReference>
<dbReference type="NCBIfam" id="TIGR00973">
    <property type="entry name" value="leuA_bact"/>
    <property type="match status" value="1"/>
</dbReference>
<dbReference type="Proteomes" id="UP000295497">
    <property type="component" value="Chromosome"/>
</dbReference>
<protein>
    <recommendedName>
        <fullName evidence="4 12">2-isopropylmalate synthase</fullName>
        <ecNumber evidence="3 12">2.3.3.13</ecNumber>
    </recommendedName>
    <alternativeName>
        <fullName evidence="12">Alpha-IPM synthase</fullName>
    </alternativeName>
    <alternativeName>
        <fullName evidence="12">Alpha-isopropylmalate synthase</fullName>
    </alternativeName>
</protein>
<dbReference type="FunFam" id="1.10.238.260:FF:000001">
    <property type="entry name" value="2-isopropylmalate synthase"/>
    <property type="match status" value="1"/>
</dbReference>
<dbReference type="Pfam" id="PF08502">
    <property type="entry name" value="LeuA_dimer"/>
    <property type="match status" value="1"/>
</dbReference>
<evidence type="ECO:0000256" key="9">
    <source>
        <dbReference type="ARBA" id="ARBA00022723"/>
    </source>
</evidence>
<dbReference type="CDD" id="cd07940">
    <property type="entry name" value="DRE_TIM_IPMS"/>
    <property type="match status" value="1"/>
</dbReference>
<feature type="binding site" evidence="12">
    <location>
        <position position="260"/>
    </location>
    <ligand>
        <name>Mn(2+)</name>
        <dbReference type="ChEBI" id="CHEBI:29035"/>
    </ligand>
</feature>
<dbReference type="UniPathway" id="UPA00048">
    <property type="reaction ID" value="UER00070"/>
</dbReference>
<feature type="binding site" evidence="12">
    <location>
        <position position="226"/>
    </location>
    <ligand>
        <name>Mn(2+)</name>
        <dbReference type="ChEBI" id="CHEBI:29035"/>
    </ligand>
</feature>
<dbReference type="PROSITE" id="PS00815">
    <property type="entry name" value="AIPM_HOMOCIT_SYNTH_1"/>
    <property type="match status" value="1"/>
</dbReference>
<dbReference type="SUPFAM" id="SSF110921">
    <property type="entry name" value="2-isopropylmalate synthase LeuA, allosteric (dimerisation) domain"/>
    <property type="match status" value="1"/>
</dbReference>
<evidence type="ECO:0000256" key="7">
    <source>
        <dbReference type="ARBA" id="ARBA00022605"/>
    </source>
</evidence>
<dbReference type="GO" id="GO:0009098">
    <property type="term" value="P:L-leucine biosynthetic process"/>
    <property type="evidence" value="ECO:0007669"/>
    <property type="project" value="UniProtKB-UniRule"/>
</dbReference>
<organism evidence="15 16">
    <name type="scientific">Sorangium cellulosum</name>
    <name type="common">Polyangium cellulosum</name>
    <dbReference type="NCBI Taxonomy" id="56"/>
    <lineage>
        <taxon>Bacteria</taxon>
        <taxon>Pseudomonadati</taxon>
        <taxon>Myxococcota</taxon>
        <taxon>Polyangia</taxon>
        <taxon>Polyangiales</taxon>
        <taxon>Polyangiaceae</taxon>
        <taxon>Sorangium</taxon>
    </lineage>
</organism>
<dbReference type="EMBL" id="CP012672">
    <property type="protein sequence ID" value="AUX32577.1"/>
    <property type="molecule type" value="Genomic_DNA"/>
</dbReference>
<evidence type="ECO:0000256" key="3">
    <source>
        <dbReference type="ARBA" id="ARBA00012973"/>
    </source>
</evidence>
<keyword evidence="6 12" id="KW-0963">Cytoplasm</keyword>
<dbReference type="RefSeq" id="WP_207217929.1">
    <property type="nucleotide sequence ID" value="NZ_CP012672.1"/>
</dbReference>
<comment type="subunit">
    <text evidence="12">Homodimer.</text>
</comment>
<sequence>MPEMIANQAMPPSDYVRIFDTTLRDGEQSPGATMTSSEKLEIALALAKLGVDVIETGFPAASPDDLLAVQTIAERVGAAAVPGRPAATPPIICALARATKVDIDKAWEGVSRAAHPRIHTFLATSDIHLKHKLRMTRAEVLDRVRAMVAYARDLCADVEFSPEDAGRSEPEFLYQVLEAAIAAGATTLNIPDTVGYTMPSEFGALIAGIRKNVPGIDRAIISVHCHNDLGLATANALEGIRAGARQAEVTINGIGERAGNTALEEVVMALATRRAVFGLRTGIDTTQIATVSRLVSAATGFNVQPNKAIVGANAFAHESGIHQDGMLKHQETYEIMRPEMVGVTQTRLVLGKHSGRHALRNRLEELGYHLDEAQLAAAFASFKVLADKKKHVTDPDIEAIVSTTRAQGDELYTLDALQVACGTTGMPTATVRLRGPDGALHVRAAIGTGPVDAAYRAIDEIVRVPSSLLEFSVHAVTEGIDALGEVSVRVRADATSSKRHPQHDASHRVFHGHGADTDILVASAKAYLTALNRLLATYGVEPREDAAASESNESNQSGHGAAVESAR</sequence>
<dbReference type="InterPro" id="IPR002034">
    <property type="entry name" value="AIPM/Hcit_synth_CS"/>
</dbReference>
<evidence type="ECO:0000256" key="4">
    <source>
        <dbReference type="ARBA" id="ARBA00018198"/>
    </source>
</evidence>
<evidence type="ECO:0000256" key="10">
    <source>
        <dbReference type="ARBA" id="ARBA00023211"/>
    </source>
</evidence>
<dbReference type="HAMAP" id="MF_01025">
    <property type="entry name" value="LeuA_type1"/>
    <property type="match status" value="1"/>
</dbReference>
<dbReference type="NCBIfam" id="NF002086">
    <property type="entry name" value="PRK00915.1-3"/>
    <property type="match status" value="1"/>
</dbReference>
<dbReference type="PANTHER" id="PTHR10277:SF9">
    <property type="entry name" value="2-ISOPROPYLMALATE SYNTHASE 1, CHLOROPLASTIC-RELATED"/>
    <property type="match status" value="1"/>
</dbReference>
<dbReference type="InterPro" id="IPR050073">
    <property type="entry name" value="2-IPM_HCS-like"/>
</dbReference>
<gene>
    <name evidence="12 15" type="primary">leuA</name>
    <name evidence="15" type="ORF">SOCE836_047200</name>
</gene>
<keyword evidence="11 12" id="KW-0100">Branched-chain amino acid biosynthesis</keyword>
<comment type="function">
    <text evidence="12">Catalyzes the condensation of the acetyl group of acetyl-CoA with 3-methyl-2-oxobutanoate (2-ketoisovalerate) to form 3-carboxy-3-hydroxy-4-methylpentanoate (2-isopropylmalate).</text>
</comment>
<feature type="region of interest" description="Disordered" evidence="13">
    <location>
        <begin position="543"/>
        <end position="567"/>
    </location>
</feature>
<dbReference type="InterPro" id="IPR013785">
    <property type="entry name" value="Aldolase_TIM"/>
</dbReference>
<name>A0A4P2QQQ6_SORCE</name>
<evidence type="ECO:0000256" key="1">
    <source>
        <dbReference type="ARBA" id="ARBA00004689"/>
    </source>
</evidence>
<evidence type="ECO:0000256" key="8">
    <source>
        <dbReference type="ARBA" id="ARBA00022679"/>
    </source>
</evidence>
<comment type="pathway">
    <text evidence="1 12">Amino-acid biosynthesis; L-leucine biosynthesis; L-leucine from 3-methyl-2-oxobutanoate: step 1/4.</text>
</comment>
<comment type="catalytic activity">
    <reaction evidence="12">
        <text>3-methyl-2-oxobutanoate + acetyl-CoA + H2O = (2S)-2-isopropylmalate + CoA + H(+)</text>
        <dbReference type="Rhea" id="RHEA:21524"/>
        <dbReference type="ChEBI" id="CHEBI:1178"/>
        <dbReference type="ChEBI" id="CHEBI:11851"/>
        <dbReference type="ChEBI" id="CHEBI:15377"/>
        <dbReference type="ChEBI" id="CHEBI:15378"/>
        <dbReference type="ChEBI" id="CHEBI:57287"/>
        <dbReference type="ChEBI" id="CHEBI:57288"/>
        <dbReference type="EC" id="2.3.3.13"/>
    </reaction>
</comment>
<dbReference type="Pfam" id="PF22617">
    <property type="entry name" value="HCS_D2"/>
    <property type="match status" value="1"/>
</dbReference>